<evidence type="ECO:0000313" key="7">
    <source>
        <dbReference type="Proteomes" id="UP000617402"/>
    </source>
</evidence>
<evidence type="ECO:0000256" key="5">
    <source>
        <dbReference type="SAM" id="SignalP"/>
    </source>
</evidence>
<dbReference type="PANTHER" id="PTHR44943:SF8">
    <property type="entry name" value="TPR REPEAT-CONTAINING PROTEIN MJ0263"/>
    <property type="match status" value="1"/>
</dbReference>
<keyword evidence="5" id="KW-0732">Signal</keyword>
<accession>A0ABR7T1M2</accession>
<evidence type="ECO:0000256" key="1">
    <source>
        <dbReference type="ARBA" id="ARBA00022737"/>
    </source>
</evidence>
<evidence type="ECO:0000313" key="6">
    <source>
        <dbReference type="EMBL" id="MBC9784683.1"/>
    </source>
</evidence>
<dbReference type="InterPro" id="IPR051685">
    <property type="entry name" value="Ycf3/AcsC/BcsC/TPR_MFPF"/>
</dbReference>
<organism evidence="6 7">
    <name type="scientific">Heliobacterium chlorum</name>
    <dbReference type="NCBI Taxonomy" id="2698"/>
    <lineage>
        <taxon>Bacteria</taxon>
        <taxon>Bacillati</taxon>
        <taxon>Bacillota</taxon>
        <taxon>Clostridia</taxon>
        <taxon>Eubacteriales</taxon>
        <taxon>Heliobacteriaceae</taxon>
        <taxon>Heliobacterium</taxon>
    </lineage>
</organism>
<dbReference type="SUPFAM" id="SSF48452">
    <property type="entry name" value="TPR-like"/>
    <property type="match status" value="1"/>
</dbReference>
<feature type="repeat" description="TPR" evidence="3">
    <location>
        <begin position="170"/>
        <end position="203"/>
    </location>
</feature>
<feature type="chain" id="PRO_5045249768" evidence="5">
    <location>
        <begin position="26"/>
        <end position="264"/>
    </location>
</feature>
<evidence type="ECO:0000256" key="3">
    <source>
        <dbReference type="PROSITE-ProRule" id="PRU00339"/>
    </source>
</evidence>
<feature type="compositionally biased region" description="Polar residues" evidence="4">
    <location>
        <begin position="31"/>
        <end position="44"/>
    </location>
</feature>
<dbReference type="InterPro" id="IPR019734">
    <property type="entry name" value="TPR_rpt"/>
</dbReference>
<dbReference type="NCBIfam" id="NF047558">
    <property type="entry name" value="TPR_END_plus"/>
    <property type="match status" value="1"/>
</dbReference>
<keyword evidence="7" id="KW-1185">Reference proteome</keyword>
<dbReference type="SMART" id="SM00028">
    <property type="entry name" value="TPR"/>
    <property type="match status" value="4"/>
</dbReference>
<protein>
    <submittedName>
        <fullName evidence="6">Tetratricopeptide repeat protein</fullName>
    </submittedName>
</protein>
<feature type="repeat" description="TPR" evidence="3">
    <location>
        <begin position="136"/>
        <end position="169"/>
    </location>
</feature>
<reference evidence="6 7" key="1">
    <citation type="submission" date="2020-07" db="EMBL/GenBank/DDBJ databases">
        <title>Draft whole-genome sequence of Heliobacterium chlorum DSM 3682, type strain.</title>
        <authorList>
            <person name="Kyndt J.A."/>
            <person name="Meyer T.E."/>
            <person name="Imhoff J.F."/>
        </authorList>
    </citation>
    <scope>NUCLEOTIDE SEQUENCE [LARGE SCALE GENOMIC DNA]</scope>
    <source>
        <strain evidence="6 7">DSM 3682</strain>
    </source>
</reference>
<feature type="compositionally biased region" description="Polar residues" evidence="4">
    <location>
        <begin position="72"/>
        <end position="83"/>
    </location>
</feature>
<feature type="signal peptide" evidence="5">
    <location>
        <begin position="1"/>
        <end position="25"/>
    </location>
</feature>
<dbReference type="RefSeq" id="WP_188039887.1">
    <property type="nucleotide sequence ID" value="NZ_JACVHF010000007.1"/>
</dbReference>
<dbReference type="Pfam" id="PF00515">
    <property type="entry name" value="TPR_1"/>
    <property type="match status" value="1"/>
</dbReference>
<dbReference type="PANTHER" id="PTHR44943">
    <property type="entry name" value="CELLULOSE SYNTHASE OPERON PROTEIN C"/>
    <property type="match status" value="1"/>
</dbReference>
<gene>
    <name evidence="6" type="ORF">H1S01_09185</name>
</gene>
<name>A0ABR7T1M2_HELCL</name>
<dbReference type="PROSITE" id="PS51257">
    <property type="entry name" value="PROKAR_LIPOPROTEIN"/>
    <property type="match status" value="1"/>
</dbReference>
<dbReference type="Gene3D" id="1.25.40.10">
    <property type="entry name" value="Tetratricopeptide repeat domain"/>
    <property type="match status" value="1"/>
</dbReference>
<dbReference type="InterPro" id="IPR011990">
    <property type="entry name" value="TPR-like_helical_dom_sf"/>
</dbReference>
<dbReference type="Proteomes" id="UP000617402">
    <property type="component" value="Unassembled WGS sequence"/>
</dbReference>
<keyword evidence="2 3" id="KW-0802">TPR repeat</keyword>
<evidence type="ECO:0000256" key="2">
    <source>
        <dbReference type="ARBA" id="ARBA00022803"/>
    </source>
</evidence>
<dbReference type="PROSITE" id="PS50005">
    <property type="entry name" value="TPR"/>
    <property type="match status" value="2"/>
</dbReference>
<comment type="caution">
    <text evidence="6">The sequence shown here is derived from an EMBL/GenBank/DDBJ whole genome shotgun (WGS) entry which is preliminary data.</text>
</comment>
<feature type="compositionally biased region" description="Low complexity" evidence="4">
    <location>
        <begin position="53"/>
        <end position="64"/>
    </location>
</feature>
<sequence>MRVPSFLPVSSLLLLLSIVFVGCGATPAPSALSQAEVPSQTSAPLQDPPAQVPNSPSTSPSLSSAEGADRLSSPTSTQVQSPLKQPGEAVSAEIRQQAVDLFEKGYYIFDMEQGPNRLKDSIALYDQALKLDPDCYQAYTGKGIAVAFQGDLNSALRWLDRAIALKPNYAFAYYNKGLALKYHGHFDDALPWFDKALEYDSEHAWTYFGKASILDSQGKTQECLENLAKSIELMPYCKVTAKEKADEDFGHVKNLPEFKRLLDQ</sequence>
<proteinExistence type="predicted"/>
<feature type="region of interest" description="Disordered" evidence="4">
    <location>
        <begin position="31"/>
        <end position="89"/>
    </location>
</feature>
<evidence type="ECO:0000256" key="4">
    <source>
        <dbReference type="SAM" id="MobiDB-lite"/>
    </source>
</evidence>
<dbReference type="Pfam" id="PF13432">
    <property type="entry name" value="TPR_16"/>
    <property type="match status" value="1"/>
</dbReference>
<keyword evidence="1" id="KW-0677">Repeat</keyword>
<dbReference type="EMBL" id="JACVHF010000007">
    <property type="protein sequence ID" value="MBC9784683.1"/>
    <property type="molecule type" value="Genomic_DNA"/>
</dbReference>